<organism evidence="1 2">
    <name type="scientific">Coprococcus eutactus</name>
    <dbReference type="NCBI Taxonomy" id="33043"/>
    <lineage>
        <taxon>Bacteria</taxon>
        <taxon>Bacillati</taxon>
        <taxon>Bacillota</taxon>
        <taxon>Clostridia</taxon>
        <taxon>Lachnospirales</taxon>
        <taxon>Lachnospiraceae</taxon>
        <taxon>Coprococcus</taxon>
    </lineage>
</organism>
<evidence type="ECO:0000313" key="2">
    <source>
        <dbReference type="Proteomes" id="UP000660047"/>
    </source>
</evidence>
<dbReference type="AlphaFoldDB" id="A0AAI9K4W0"/>
<comment type="caution">
    <text evidence="1">The sequence shown here is derived from an EMBL/GenBank/DDBJ whole genome shotgun (WGS) entry which is preliminary data.</text>
</comment>
<dbReference type="Proteomes" id="UP000660047">
    <property type="component" value="Unassembled WGS sequence"/>
</dbReference>
<gene>
    <name evidence="1" type="ORF">COEU31_03420</name>
</gene>
<protein>
    <submittedName>
        <fullName evidence="1">Uncharacterized protein</fullName>
    </submittedName>
</protein>
<name>A0AAI9K4W0_9FIRM</name>
<dbReference type="Pfam" id="PF19546">
    <property type="entry name" value="DUF6070"/>
    <property type="match status" value="2"/>
</dbReference>
<dbReference type="InterPro" id="IPR045714">
    <property type="entry name" value="DUF6070"/>
</dbReference>
<accession>A0AAI9K4W0</accession>
<evidence type="ECO:0000313" key="1">
    <source>
        <dbReference type="EMBL" id="GFO93296.1"/>
    </source>
</evidence>
<proteinExistence type="predicted"/>
<dbReference type="EMBL" id="BLYL01000001">
    <property type="protein sequence ID" value="GFO93296.1"/>
    <property type="molecule type" value="Genomic_DNA"/>
</dbReference>
<reference evidence="1" key="1">
    <citation type="submission" date="2020-06" db="EMBL/GenBank/DDBJ databases">
        <title>Characterization of fructooligosaccharide metabolism and fructooligosaccharide-degrading enzymes in human commensal butyrate producers.</title>
        <authorList>
            <person name="Tanno H."/>
            <person name="Fujii T."/>
            <person name="Hirano K."/>
            <person name="Maeno S."/>
            <person name="Tonozuka T."/>
            <person name="Sakamoto M."/>
            <person name="Ohkuma M."/>
            <person name="Tochio T."/>
            <person name="Endo A."/>
        </authorList>
    </citation>
    <scope>NUCLEOTIDE SEQUENCE</scope>
    <source>
        <strain evidence="1">JCM 31265</strain>
    </source>
</reference>
<sequence>MMNLYFFILKYYVCNIYKKLYCMLLLVGIAILLCSCSNKNAVTDAERTVIDFSISDENQFIADLDDIYSSCQDKKCKTEEEKLNQTRIVIESMGSKGYIAVDVENQINMANAENAEMFLSEVAENRDAGCTILQVMYDKSFVRFDFKSGGNNVMITRRFYVWENNCFVEKNEENYKAYTWKYTDGYLFFERYRMGGYDGDSAYTALRVEPLDEKLRVLNRKYIKTIGYDSNNLFTTNWDESDMNKINYYDIYEALYKMKYGMSSPYSDEGVTYMIEGKLYEKVFQEYLPVSTDVLQHVNVYDVSRQMYQYRTRGMFDHSVTPLVPFPEVVDAEYNADGTITLIVNAVSEKDESGRLFTHKVTIKEKENDGFEYVSNDVLTMGKEGIYWYRDRLSDKEWQEHYGDKTITINQNGNVIDDSLLSDDEMENVKVNIIGILQSDAIRKLYEDEDISNNSDLIYDVVDILGSSGLICFADDTNMYNYQLFQSFYRNYTDGGERDYICVYRVNRDASVTEMTFVYDDSRIQMIFNTAKFENHDWKFIATGIRDLKDMKLTEKGYFIYTYSNIIAHGGLKEYFRVSPLTDECRKLTRKYVYGLSYVNYNMLVIDWDESNASDILVPCMFDDIYRLYTGENLKPDGGWIDADKYESVMLSMFPVTVTELRDKCDYNPEKDSYRYHVILGKQYPPFGEVVDYTYNDDGTVSLIVDAVWADKGSDIAFRNTLTVKPEDDGTFKYMSNHIEKMECDIPVYSD</sequence>